<sequence>MNLIFSYSGRDFALPVPVLRSIYLRELEVCFPKIQGPDFTLHLTHIPQDCELHQCMITAAQIASNLDVSDSLTCVGDQQHLRTFEDQNNVRGHSENRVCWGLGYHVLAPQKFHGVAYIIV</sequence>
<gene>
    <name evidence="1" type="ORF">QYF61_014980</name>
</gene>
<organism evidence="1 2">
    <name type="scientific">Mycteria americana</name>
    <name type="common">Wood stork</name>
    <dbReference type="NCBI Taxonomy" id="33587"/>
    <lineage>
        <taxon>Eukaryota</taxon>
        <taxon>Metazoa</taxon>
        <taxon>Chordata</taxon>
        <taxon>Craniata</taxon>
        <taxon>Vertebrata</taxon>
        <taxon>Euteleostomi</taxon>
        <taxon>Archelosauria</taxon>
        <taxon>Archosauria</taxon>
        <taxon>Dinosauria</taxon>
        <taxon>Saurischia</taxon>
        <taxon>Theropoda</taxon>
        <taxon>Coelurosauria</taxon>
        <taxon>Aves</taxon>
        <taxon>Neognathae</taxon>
        <taxon>Neoaves</taxon>
        <taxon>Aequornithes</taxon>
        <taxon>Ciconiiformes</taxon>
        <taxon>Ciconiidae</taxon>
        <taxon>Mycteria</taxon>
    </lineage>
</organism>
<accession>A0AAN7SK48</accession>
<reference evidence="1 2" key="1">
    <citation type="journal article" date="2023" name="J. Hered.">
        <title>Chromosome-level genome of the wood stork (Mycteria americana) provides insight into avian chromosome evolution.</title>
        <authorList>
            <person name="Flamio R. Jr."/>
            <person name="Ramstad K.M."/>
        </authorList>
    </citation>
    <scope>NUCLEOTIDE SEQUENCE [LARGE SCALE GENOMIC DNA]</scope>
    <source>
        <strain evidence="1">JAX WOST 10</strain>
    </source>
</reference>
<name>A0AAN7SK48_MYCAM</name>
<dbReference type="AlphaFoldDB" id="A0AAN7SK48"/>
<proteinExistence type="predicted"/>
<keyword evidence="2" id="KW-1185">Reference proteome</keyword>
<dbReference type="Proteomes" id="UP001333110">
    <property type="component" value="Unassembled WGS sequence"/>
</dbReference>
<protein>
    <submittedName>
        <fullName evidence="1">Uncharacterized protein</fullName>
    </submittedName>
</protein>
<feature type="non-terminal residue" evidence="1">
    <location>
        <position position="120"/>
    </location>
</feature>
<evidence type="ECO:0000313" key="1">
    <source>
        <dbReference type="EMBL" id="KAK4831048.1"/>
    </source>
</evidence>
<comment type="caution">
    <text evidence="1">The sequence shown here is derived from an EMBL/GenBank/DDBJ whole genome shotgun (WGS) entry which is preliminary data.</text>
</comment>
<dbReference type="EMBL" id="JAUNZN010000001">
    <property type="protein sequence ID" value="KAK4831048.1"/>
    <property type="molecule type" value="Genomic_DNA"/>
</dbReference>
<evidence type="ECO:0000313" key="2">
    <source>
        <dbReference type="Proteomes" id="UP001333110"/>
    </source>
</evidence>